<dbReference type="PANTHER" id="PTHR33463">
    <property type="entry name" value="NB-ARC DOMAIN-CONTAINING PROTEIN-RELATED"/>
    <property type="match status" value="1"/>
</dbReference>
<evidence type="ECO:0000256" key="3">
    <source>
        <dbReference type="ARBA" id="ARBA00022821"/>
    </source>
</evidence>
<dbReference type="KEGG" id="nnu:104596787"/>
<dbReference type="FunFam" id="3.40.50.300:FF:001091">
    <property type="entry name" value="Probable disease resistance protein At1g61300"/>
    <property type="match status" value="1"/>
</dbReference>
<dbReference type="Pfam" id="PF23598">
    <property type="entry name" value="LRR_14"/>
    <property type="match status" value="1"/>
</dbReference>
<evidence type="ECO:0000256" key="4">
    <source>
        <dbReference type="ARBA" id="ARBA00022840"/>
    </source>
</evidence>
<proteinExistence type="inferred from homology"/>
<dbReference type="OMA" id="ISEMFAM"/>
<dbReference type="InterPro" id="IPR042197">
    <property type="entry name" value="Apaf_helical"/>
</dbReference>
<sequence>MGSNVEGTERLVDRTVEKRNCFTWLCPNWCSSRGAKQKAKSINLHLETSREFNAINHQVLSLETRKFHLFESTKMAMEMVNTALKDENIQVIGLYGREGVGKTTLVKEICDIVYKEKLFDKVVMTVVSRNANLQKIQGEIANMLALRFEEDCEIQKATTLSRRLKEENRILVILDDVWERLELDKLGIPYGDNHKGCKIIITACSQDVCREMEVQRSIQVNILSVQEACDLFKMETGAMLKGQNLFDLFHKIVTECGGLPIALVKVAIALSGLFAEDEEAKHFLLFCCLFPKDHNIEIERMVRYGMGFGLFKNANTIADARCKMQTIVNKLKTASMLLDEDNNDVQLFDLGEEEYPKEEYIKMQDIVHDMVISIASSGNHVFMTRAGEELTNCLVVKSKDYTAICNAINMHRNVMEHEHLKLQILLLQGNNELKVISDTFFEGMKELKVLDLSGCYRCCSLSIQCLTNLSALYLEDCNLQDISTLGRLNKLEILTLRQSSIGELPGDIAHLTNLKLLDLTCAVITRIPPNVITCWSHLEELYMIGSFNEWLIEGIENGNNASIQELESLNCLTSLCLDIVDTNILNKVVTFPTLKRFDILVGRFSREKCLHRLGFYPRVLRVNSSSERTLRLSHCDNLKTLSTISFLGLPNLQVLEVEGCKTMSNLMPTTLACKLLELKKLIVYKCNHIKQIIVKGKEDKGNDKLFPQLRTVRLMYLPKLKRFYPEGFHESPS</sequence>
<name>A0A1U7ZQB6_NELNU</name>
<protein>
    <submittedName>
        <fullName evidence="8">Probable disease resistance protein At4g27220 isoform X2</fullName>
    </submittedName>
</protein>
<dbReference type="eggNOG" id="KOG4658">
    <property type="taxonomic scope" value="Eukaryota"/>
</dbReference>
<feature type="domain" description="Disease resistance R13L4/SHOC-2-like LRR" evidence="6">
    <location>
        <begin position="445"/>
        <end position="715"/>
    </location>
</feature>
<dbReference type="PROSITE" id="PS51450">
    <property type="entry name" value="LRR"/>
    <property type="match status" value="1"/>
</dbReference>
<evidence type="ECO:0000256" key="1">
    <source>
        <dbReference type="ARBA" id="ARBA00008894"/>
    </source>
</evidence>
<dbReference type="PANTHER" id="PTHR33463:SF218">
    <property type="entry name" value="DISEASE RESISTANCE PROTEIN RPS2-LIKE"/>
    <property type="match status" value="1"/>
</dbReference>
<dbReference type="SUPFAM" id="SSF52058">
    <property type="entry name" value="L domain-like"/>
    <property type="match status" value="1"/>
</dbReference>
<dbReference type="GO" id="GO:0043531">
    <property type="term" value="F:ADP binding"/>
    <property type="evidence" value="ECO:0007669"/>
    <property type="project" value="InterPro"/>
</dbReference>
<evidence type="ECO:0000259" key="5">
    <source>
        <dbReference type="Pfam" id="PF00931"/>
    </source>
</evidence>
<dbReference type="InterPro" id="IPR032675">
    <property type="entry name" value="LRR_dom_sf"/>
</dbReference>
<dbReference type="Gene3D" id="3.80.10.10">
    <property type="entry name" value="Ribonuclease Inhibitor"/>
    <property type="match status" value="2"/>
</dbReference>
<evidence type="ECO:0000256" key="2">
    <source>
        <dbReference type="ARBA" id="ARBA00022737"/>
    </source>
</evidence>
<keyword evidence="3" id="KW-0611">Plant defense</keyword>
<organism evidence="7 8">
    <name type="scientific">Nelumbo nucifera</name>
    <name type="common">Sacred lotus</name>
    <dbReference type="NCBI Taxonomy" id="4432"/>
    <lineage>
        <taxon>Eukaryota</taxon>
        <taxon>Viridiplantae</taxon>
        <taxon>Streptophyta</taxon>
        <taxon>Embryophyta</taxon>
        <taxon>Tracheophyta</taxon>
        <taxon>Spermatophyta</taxon>
        <taxon>Magnoliopsida</taxon>
        <taxon>Proteales</taxon>
        <taxon>Nelumbonaceae</taxon>
        <taxon>Nelumbo</taxon>
    </lineage>
</organism>
<keyword evidence="2" id="KW-0677">Repeat</keyword>
<dbReference type="InterPro" id="IPR001611">
    <property type="entry name" value="Leu-rich_rpt"/>
</dbReference>
<keyword evidence="4" id="KW-0067">ATP-binding</keyword>
<dbReference type="GO" id="GO:0006952">
    <property type="term" value="P:defense response"/>
    <property type="evidence" value="ECO:0007669"/>
    <property type="project" value="UniProtKB-KW"/>
</dbReference>
<dbReference type="Pfam" id="PF00931">
    <property type="entry name" value="NB-ARC"/>
    <property type="match status" value="1"/>
</dbReference>
<dbReference type="SUPFAM" id="SSF52540">
    <property type="entry name" value="P-loop containing nucleoside triphosphate hydrolases"/>
    <property type="match status" value="1"/>
</dbReference>
<reference evidence="8" key="1">
    <citation type="submission" date="2025-08" db="UniProtKB">
        <authorList>
            <consortium name="RefSeq"/>
        </authorList>
    </citation>
    <scope>IDENTIFICATION</scope>
</reference>
<dbReference type="InterPro" id="IPR002182">
    <property type="entry name" value="NB-ARC"/>
</dbReference>
<dbReference type="InterPro" id="IPR050905">
    <property type="entry name" value="Plant_NBS-LRR"/>
</dbReference>
<dbReference type="InterPro" id="IPR055414">
    <property type="entry name" value="LRR_R13L4/SHOC2-like"/>
</dbReference>
<dbReference type="InterPro" id="IPR027417">
    <property type="entry name" value="P-loop_NTPase"/>
</dbReference>
<dbReference type="AlphaFoldDB" id="A0A1U7ZQB6"/>
<gene>
    <name evidence="8" type="primary">LOC104596787</name>
</gene>
<dbReference type="Gene3D" id="3.40.50.300">
    <property type="entry name" value="P-loop containing nucleotide triphosphate hydrolases"/>
    <property type="match status" value="1"/>
</dbReference>
<accession>A0A1U7ZQB6</accession>
<comment type="similarity">
    <text evidence="1">Belongs to the disease resistance NB-LRR family.</text>
</comment>
<dbReference type="GO" id="GO:0005524">
    <property type="term" value="F:ATP binding"/>
    <property type="evidence" value="ECO:0007669"/>
    <property type="project" value="UniProtKB-KW"/>
</dbReference>
<keyword evidence="4" id="KW-0547">Nucleotide-binding</keyword>
<dbReference type="Gene3D" id="1.10.8.430">
    <property type="entry name" value="Helical domain of apoptotic protease-activating factors"/>
    <property type="match status" value="1"/>
</dbReference>
<keyword evidence="7" id="KW-1185">Reference proteome</keyword>
<evidence type="ECO:0000313" key="8">
    <source>
        <dbReference type="RefSeq" id="XP_010256375.1"/>
    </source>
</evidence>
<evidence type="ECO:0000313" key="7">
    <source>
        <dbReference type="Proteomes" id="UP000189703"/>
    </source>
</evidence>
<dbReference type="GeneID" id="104596787"/>
<feature type="domain" description="NB-ARC" evidence="5">
    <location>
        <begin position="77"/>
        <end position="236"/>
    </location>
</feature>
<dbReference type="RefSeq" id="XP_010256375.1">
    <property type="nucleotide sequence ID" value="XM_010258073.2"/>
</dbReference>
<dbReference type="Proteomes" id="UP000189703">
    <property type="component" value="Unplaced"/>
</dbReference>
<dbReference type="PRINTS" id="PR00364">
    <property type="entry name" value="DISEASERSIST"/>
</dbReference>
<evidence type="ECO:0000259" key="6">
    <source>
        <dbReference type="Pfam" id="PF23598"/>
    </source>
</evidence>